<evidence type="ECO:0000313" key="3">
    <source>
        <dbReference type="Proteomes" id="UP000245119"/>
    </source>
</evidence>
<organism evidence="2 3">
    <name type="scientific">Pomacea canaliculata</name>
    <name type="common">Golden apple snail</name>
    <dbReference type="NCBI Taxonomy" id="400727"/>
    <lineage>
        <taxon>Eukaryota</taxon>
        <taxon>Metazoa</taxon>
        <taxon>Spiralia</taxon>
        <taxon>Lophotrochozoa</taxon>
        <taxon>Mollusca</taxon>
        <taxon>Gastropoda</taxon>
        <taxon>Caenogastropoda</taxon>
        <taxon>Architaenioglossa</taxon>
        <taxon>Ampullarioidea</taxon>
        <taxon>Ampullariidae</taxon>
        <taxon>Pomacea</taxon>
    </lineage>
</organism>
<evidence type="ECO:0000313" key="2">
    <source>
        <dbReference type="EMBL" id="PVD25108.1"/>
    </source>
</evidence>
<dbReference type="EMBL" id="PZQS01000009">
    <property type="protein sequence ID" value="PVD25108.1"/>
    <property type="molecule type" value="Genomic_DNA"/>
</dbReference>
<feature type="region of interest" description="Disordered" evidence="1">
    <location>
        <begin position="80"/>
        <end position="103"/>
    </location>
</feature>
<dbReference type="Proteomes" id="UP000245119">
    <property type="component" value="Linkage Group LG9"/>
</dbReference>
<reference evidence="2 3" key="1">
    <citation type="submission" date="2018-04" db="EMBL/GenBank/DDBJ databases">
        <title>The genome of golden apple snail Pomacea canaliculata provides insight into stress tolerance and invasive adaptation.</title>
        <authorList>
            <person name="Liu C."/>
            <person name="Liu B."/>
            <person name="Ren Y."/>
            <person name="Zhang Y."/>
            <person name="Wang H."/>
            <person name="Li S."/>
            <person name="Jiang F."/>
            <person name="Yin L."/>
            <person name="Zhang G."/>
            <person name="Qian W."/>
            <person name="Fan W."/>
        </authorList>
    </citation>
    <scope>NUCLEOTIDE SEQUENCE [LARGE SCALE GENOMIC DNA]</scope>
    <source>
        <strain evidence="2">SZHN2017</strain>
        <tissue evidence="2">Muscle</tissue>
    </source>
</reference>
<gene>
    <name evidence="2" type="ORF">C0Q70_15606</name>
</gene>
<proteinExistence type="predicted"/>
<dbReference type="AlphaFoldDB" id="A0A2T7NVA3"/>
<comment type="caution">
    <text evidence="2">The sequence shown here is derived from an EMBL/GenBank/DDBJ whole genome shotgun (WGS) entry which is preliminary data.</text>
</comment>
<accession>A0A2T7NVA3</accession>
<keyword evidence="3" id="KW-1185">Reference proteome</keyword>
<evidence type="ECO:0000256" key="1">
    <source>
        <dbReference type="SAM" id="MobiDB-lite"/>
    </source>
</evidence>
<protein>
    <submittedName>
        <fullName evidence="2">Uncharacterized protein</fullName>
    </submittedName>
</protein>
<sequence length="131" mass="13935">MPVPCFPECSAGLCRSYTTTSTTSARERVSKQNRGSCVLLQRSVMMMTAALLLAASLSSSSAAAAVVLPSTAKTLSVRTQEVPRNDTNRAYGKQRTGDGGMEGWGMGREAGQAQGFKITENRFLRLVRGAA</sequence>
<name>A0A2T7NVA3_POMCA</name>